<feature type="region of interest" description="Disordered" evidence="2">
    <location>
        <begin position="1269"/>
        <end position="1305"/>
    </location>
</feature>
<feature type="coiled-coil region" evidence="1">
    <location>
        <begin position="1357"/>
        <end position="1415"/>
    </location>
</feature>
<feature type="compositionally biased region" description="Polar residues" evidence="2">
    <location>
        <begin position="1987"/>
        <end position="2002"/>
    </location>
</feature>
<evidence type="ECO:0000256" key="1">
    <source>
        <dbReference type="SAM" id="Coils"/>
    </source>
</evidence>
<proteinExistence type="predicted"/>
<evidence type="ECO:0000313" key="4">
    <source>
        <dbReference type="Proteomes" id="UP001470230"/>
    </source>
</evidence>
<reference evidence="3 4" key="1">
    <citation type="submission" date="2024-04" db="EMBL/GenBank/DDBJ databases">
        <title>Tritrichomonas musculus Genome.</title>
        <authorList>
            <person name="Alves-Ferreira E."/>
            <person name="Grigg M."/>
            <person name="Lorenzi H."/>
            <person name="Galac M."/>
        </authorList>
    </citation>
    <scope>NUCLEOTIDE SEQUENCE [LARGE SCALE GENOMIC DNA]</scope>
    <source>
        <strain evidence="3 4">EAF2021</strain>
    </source>
</reference>
<sequence>MNDSREQSSSLSDIYEQRKDSFLDSLQNILKSIGSDLFIKQMLDDKSSEVYVPDRICEIIQNNLNSDREKYINQLEKRLRAFEACFGKERVKKFEEIGYNILDHSEKMKRMKNFNLNDKENQTYIRMINDEFKQFNNDTNIRLDLRYTKKDVQQLKDKVHSTNEFITSNSHFFKDLQNQLIKSIRNYCQEAKLAVKDFTINNNKKIDLIKTESEKKANLISSEKSEIERKFSNSENQVNFLKEQINQKDDLIKSLKENQAKTNEQFQLTLQQINQRDKEISNLQHSLSVKPDVDNTNSMKQKIATLEADLKYSKSKLFEASQIQGEKTAITESLRLLQNENSSLRNKITEKDLELHSYQRQIKEMKDTFIKLKESMPERKQIMEKLTQLQEKNRQLKLTIEGQKSKIEDLQALKKQLKQKVDLLNDNLNEKNELIQKIRGNISDTLQNESDKKLTISQLKDKIKEYDSALKLLSKKVKQKQSQCSSLTKENKEIRSEIVEIKEELKRTKDELESTFDNLQSLKEESKSKDSIIDDFKNSLKKSSMTIRDLSSANLKINEQSLIIKSNEETNSQLLNEVSKQEEKIKELSEKLIDCDKKLKKQIQINFAQSKQNETLAALNSKQEIEINEAHSKMIDMHSRLLKFEEDKQNHSDSIKNLTNDNNREVTERKLIESYINKERERYHNEVDNLQKKISQLVVEKTDLEHKLDQFKFENSTIKQLLQAREKEMNIEKQKNAEDVRKMREMMSKVLDENDRLRRENKKLNPKPNLIQNEYLNQDENLSFERAGINYSFSNGFGNRQSRNNNTNSNEMLNRSSGQNQNKNDYHNANNLYNQNNNCNFNASKSNDKNDNDIFNANNLHSQNNNGNNYFNENKSNDQNNNNNFNGNNLHSQSNNGNNYFNENRSNNQNNNDNFNGNNSYDQYRSDNFNGNNSNDQNNSELFNRRSNQRKNNSFNGNKSNRTNNNDFDIQNDTDYYNRSKPNDHSINNYASSSNMQDNNDDFNFNNSTNNDFFNPNNSSNKRQSDYMNRNNASIGRQNDHLSRDSINDQNRSSFLSGNDFNNQSRDELFNGSGFNPQRNDNYFSNQSRNGMNNNNDETVSQLKQIRRILNCEDDQNAIEKVAQIKDENSELKEVHAKLRELCGTDDIVSSVSQMKKQNSFYQEQNKSLEIILPEQDQTFSIGNDRNSNSVVNKVMDMKDKMKKVQSMLHCNDASEIPEAIQQLNNDNISLRKSLESIQKVVPNNDSSSEDLVSAITDAFKENKFIKSQLFGSSPNSPSSQNSPYSFRSRKTRTKADDSNAKIERMKDESANFQMIKKSLSKGDVANDDITRKVIEMGENERKLQEILHSDDVISSVQSIQKENEKYKNNEKTLSKMLNQSSLSQSSFSDFSESNKSTNEKVADLIHQNSELKKTHNAIQNLLPASTQVNLRSSSGVGSRHHDNFAQNLKNYQERVTNIIDENKQLKHEKETVEELLRPFQKNDRYTNETKSPYTIREILQENEKLKKIQKSLGTIVGSKEEEEIESKVKELFETKKKIESILPQEELDLPTRVSNLMNENESLKDSLDSISRIIPKKNRRKTQSGINSPTNKFNSESELFENNNNSFSFSDFNRNDETIEDVVQNYVEQNESLNKKIRKIKSMIPGHFDDLEEGIESILKENRKLKQDQINARHAIPSFLAKKIKQKSMNLNENDPEFEEEEEEVSIESNLIVDFPHLIEELVKEIELFKQERDEVSGILPGNRTDDIVDRLNRLINERNSLEDNENEIKEILADFAYDEDEDVISIVKNLSNKVRQIERIIPFRSPNKQLSSSCPNSPPNSPIHLFSFHSDSGSPDKKKSFDFVSSVKRLVNDNSRLEEIQREADQLISENFPQNPNQSLIEKINSLLSSNAIFKAQQERISNLIFGENSNSNNSVMSIENKIIELLTENQELKQTESELNKLIPPDKYKKATIQENVRDILNENKQNESIKEKVRNMLNDVMTPNSPLANDLSNGSIENDNSEIDENSKSDFDDDEKTVKSDVCFSPTGKLERKFQSLISKKKKVENEVMQIEKILPQNDENANKSLHERVQALADENQKLKAEKDKLNKLFNNDVNHSKSEDDNLVSNVQNALATIDQLKNVLPVQNKSSLPEAFQSIVAENEALHKQKSELEKLLTSPDSSVPSDLSAKLQSVLEENMDLRKRLKRVVALFPGTMENAFDDIVMQIRLLIDNNAEMKQLRTEISRLLRLDDTSNLKLMSKLDKLQKENMLQEIKNLVDQCQLLKSDKETLDKCKKILANENEGENDDDIEKVDDDHFLTISVVDEIQRILRNLNEFQSFSNDLFDLLRCESLAEARQEIEDNQKNLSCLMEIAQRLFDAISGPSNSSPVRLAFPIYEKRKLSLFNLIDSFRKRLSESQKTVETVIEKARKLGFNGGTLELPTAVQYLEEMAALAERQKLDENFRQEVEELRELNNKQQKMADQKCEKFKKKIQDKVAFANEMQEKLNQKELKFIEDVEAERKKVRQYGILAEKQKRIITELIRVISGKGADLEFLKSNLNVNEAVALQYAEAIHDTVLKIQNDSHHFL</sequence>
<feature type="compositionally biased region" description="Polar residues" evidence="2">
    <location>
        <begin position="950"/>
        <end position="975"/>
    </location>
</feature>
<feature type="coiled-coil region" evidence="1">
    <location>
        <begin position="1624"/>
        <end position="1669"/>
    </location>
</feature>
<feature type="coiled-coil region" evidence="1">
    <location>
        <begin position="641"/>
        <end position="707"/>
    </location>
</feature>
<dbReference type="PANTHER" id="PTHR23159">
    <property type="entry name" value="CENTROSOMAL PROTEIN 2"/>
    <property type="match status" value="1"/>
</dbReference>
<feature type="region of interest" description="Disordered" evidence="2">
    <location>
        <begin position="753"/>
        <end position="772"/>
    </location>
</feature>
<evidence type="ECO:0000256" key="2">
    <source>
        <dbReference type="SAM" id="MobiDB-lite"/>
    </source>
</evidence>
<keyword evidence="1" id="KW-0175">Coiled coil</keyword>
<accession>A0ABR2INC3</accession>
<feature type="region of interest" description="Disordered" evidence="2">
    <location>
        <begin position="795"/>
        <end position="1066"/>
    </location>
</feature>
<feature type="coiled-coil region" evidence="1">
    <location>
        <begin position="224"/>
        <end position="276"/>
    </location>
</feature>
<feature type="compositionally biased region" description="Basic and acidic residues" evidence="2">
    <location>
        <begin position="1038"/>
        <end position="1047"/>
    </location>
</feature>
<feature type="compositionally biased region" description="Basic and acidic residues" evidence="2">
    <location>
        <begin position="1294"/>
        <end position="1305"/>
    </location>
</feature>
<feature type="compositionally biased region" description="Polar residues" evidence="2">
    <location>
        <begin position="1026"/>
        <end position="1037"/>
    </location>
</feature>
<feature type="region of interest" description="Disordered" evidence="2">
    <location>
        <begin position="1809"/>
        <end position="1837"/>
    </location>
</feature>
<feature type="compositionally biased region" description="Polar residues" evidence="2">
    <location>
        <begin position="1048"/>
        <end position="1064"/>
    </location>
</feature>
<feature type="compositionally biased region" description="Low complexity" evidence="2">
    <location>
        <begin position="1269"/>
        <end position="1287"/>
    </location>
</feature>
<feature type="compositionally biased region" description="Low complexity" evidence="2">
    <location>
        <begin position="827"/>
        <end position="845"/>
    </location>
</feature>
<feature type="coiled-coil region" evidence="1">
    <location>
        <begin position="1442"/>
        <end position="1476"/>
    </location>
</feature>
<dbReference type="EMBL" id="JAPFFF010000016">
    <property type="protein sequence ID" value="KAK8864979.1"/>
    <property type="molecule type" value="Genomic_DNA"/>
</dbReference>
<name>A0ABR2INC3_9EUKA</name>
<evidence type="ECO:0000313" key="3">
    <source>
        <dbReference type="EMBL" id="KAK8864979.1"/>
    </source>
</evidence>
<feature type="region of interest" description="Disordered" evidence="2">
    <location>
        <begin position="1987"/>
        <end position="2024"/>
    </location>
</feature>
<protein>
    <submittedName>
        <fullName evidence="3">Uncharacterized protein</fullName>
    </submittedName>
</protein>
<feature type="coiled-coil region" evidence="1">
    <location>
        <begin position="327"/>
        <end position="529"/>
    </location>
</feature>
<feature type="compositionally biased region" description="Low complexity" evidence="2">
    <location>
        <begin position="853"/>
        <end position="942"/>
    </location>
</feature>
<feature type="compositionally biased region" description="Low complexity" evidence="2">
    <location>
        <begin position="799"/>
        <end position="816"/>
    </location>
</feature>
<dbReference type="PANTHER" id="PTHR23159:SF31">
    <property type="entry name" value="CENTROSOME-ASSOCIATED PROTEIN CEP250 ISOFORM X1"/>
    <property type="match status" value="1"/>
</dbReference>
<feature type="coiled-coil region" evidence="1">
    <location>
        <begin position="1746"/>
        <end position="1776"/>
    </location>
</feature>
<organism evidence="3 4">
    <name type="scientific">Tritrichomonas musculus</name>
    <dbReference type="NCBI Taxonomy" id="1915356"/>
    <lineage>
        <taxon>Eukaryota</taxon>
        <taxon>Metamonada</taxon>
        <taxon>Parabasalia</taxon>
        <taxon>Tritrichomonadida</taxon>
        <taxon>Tritrichomonadidae</taxon>
        <taxon>Tritrichomonas</taxon>
    </lineage>
</organism>
<keyword evidence="4" id="KW-1185">Reference proteome</keyword>
<comment type="caution">
    <text evidence="3">The sequence shown here is derived from an EMBL/GenBank/DDBJ whole genome shotgun (WGS) entry which is preliminary data.</text>
</comment>
<feature type="coiled-coil region" evidence="1">
    <location>
        <begin position="2031"/>
        <end position="2097"/>
    </location>
</feature>
<feature type="compositionally biased region" description="Low complexity" evidence="2">
    <location>
        <begin position="992"/>
        <end position="1021"/>
    </location>
</feature>
<feature type="coiled-coil region" evidence="1">
    <location>
        <begin position="2441"/>
        <end position="2494"/>
    </location>
</feature>
<gene>
    <name evidence="3" type="ORF">M9Y10_010507</name>
</gene>
<dbReference type="Proteomes" id="UP001470230">
    <property type="component" value="Unassembled WGS sequence"/>
</dbReference>
<feature type="coiled-coil region" evidence="1">
    <location>
        <begin position="564"/>
        <end position="598"/>
    </location>
</feature>
<feature type="coiled-coil region" evidence="1">
    <location>
        <begin position="1918"/>
        <end position="1983"/>
    </location>
</feature>